<comment type="caution">
    <text evidence="1">The sequence shown here is derived from an EMBL/GenBank/DDBJ whole genome shotgun (WGS) entry which is preliminary data.</text>
</comment>
<gene>
    <name evidence="1" type="ORF">ACFOYY_06120</name>
</gene>
<name>A0ABV8EVR9_9ACTN</name>
<dbReference type="EMBL" id="JBHSBC010000004">
    <property type="protein sequence ID" value="MFC3979684.1"/>
    <property type="molecule type" value="Genomic_DNA"/>
</dbReference>
<sequence length="57" mass="6073">MKDTIAYASLGGATVTWTKHVGGVKYGSYTCDGCGESQDDVQHRQAETHALSCRALP</sequence>
<evidence type="ECO:0008006" key="3">
    <source>
        <dbReference type="Google" id="ProtNLM"/>
    </source>
</evidence>
<evidence type="ECO:0000313" key="2">
    <source>
        <dbReference type="Proteomes" id="UP001595698"/>
    </source>
</evidence>
<protein>
    <recommendedName>
        <fullName evidence="3">C2H2-type domain-containing protein</fullName>
    </recommendedName>
</protein>
<dbReference type="RefSeq" id="WP_386188512.1">
    <property type="nucleotide sequence ID" value="NZ_JBHSBC010000004.1"/>
</dbReference>
<accession>A0ABV8EVR9</accession>
<evidence type="ECO:0000313" key="1">
    <source>
        <dbReference type="EMBL" id="MFC3979684.1"/>
    </source>
</evidence>
<dbReference type="Proteomes" id="UP001595698">
    <property type="component" value="Unassembled WGS sequence"/>
</dbReference>
<reference evidence="2" key="1">
    <citation type="journal article" date="2019" name="Int. J. Syst. Evol. Microbiol.">
        <title>The Global Catalogue of Microorganisms (GCM) 10K type strain sequencing project: providing services to taxonomists for standard genome sequencing and annotation.</title>
        <authorList>
            <consortium name="The Broad Institute Genomics Platform"/>
            <consortium name="The Broad Institute Genome Sequencing Center for Infectious Disease"/>
            <person name="Wu L."/>
            <person name="Ma J."/>
        </authorList>
    </citation>
    <scope>NUCLEOTIDE SEQUENCE [LARGE SCALE GENOMIC DNA]</scope>
    <source>
        <strain evidence="2">TBRC 7912</strain>
    </source>
</reference>
<proteinExistence type="predicted"/>
<organism evidence="1 2">
    <name type="scientific">Streptosporangium jomthongense</name>
    <dbReference type="NCBI Taxonomy" id="1193683"/>
    <lineage>
        <taxon>Bacteria</taxon>
        <taxon>Bacillati</taxon>
        <taxon>Actinomycetota</taxon>
        <taxon>Actinomycetes</taxon>
        <taxon>Streptosporangiales</taxon>
        <taxon>Streptosporangiaceae</taxon>
        <taxon>Streptosporangium</taxon>
    </lineage>
</organism>
<keyword evidence="2" id="KW-1185">Reference proteome</keyword>